<protein>
    <submittedName>
        <fullName evidence="4">Aste57867_11951 protein</fullName>
    </submittedName>
</protein>
<accession>A0A485KV40</accession>
<dbReference type="OrthoDB" id="408631at2759"/>
<name>A0A485KV40_9STRA</name>
<reference evidence="4 5" key="1">
    <citation type="submission" date="2019-03" db="EMBL/GenBank/DDBJ databases">
        <authorList>
            <person name="Gaulin E."/>
            <person name="Dumas B."/>
        </authorList>
    </citation>
    <scope>NUCLEOTIDE SEQUENCE [LARGE SCALE GENOMIC DNA]</scope>
    <source>
        <strain evidence="4">CBS 568.67</strain>
    </source>
</reference>
<dbReference type="Gene3D" id="3.40.50.1820">
    <property type="entry name" value="alpha/beta hydrolase"/>
    <property type="match status" value="1"/>
</dbReference>
<dbReference type="Proteomes" id="UP000332933">
    <property type="component" value="Unassembled WGS sequence"/>
</dbReference>
<evidence type="ECO:0000256" key="1">
    <source>
        <dbReference type="ARBA" id="ARBA00022801"/>
    </source>
</evidence>
<dbReference type="EMBL" id="VJMH01005324">
    <property type="protein sequence ID" value="KAF0697350.1"/>
    <property type="molecule type" value="Genomic_DNA"/>
</dbReference>
<sequence length="332" mass="36381">MLDHMKTLAVVVAQAVVAPFLVLFHRPDPRWSYVEALLQRLLNLVTPTDVGFLRLTYAIYGRFQRHLFFPPLETVDVPAVKGMWYGDASTPPADCAVVVLFVHGGGFVCGTADAMSFDAIRPLLASLRRQGVSAVRVFSVSYDLAPQACYPRQIQQTYDAYRWLLDLGVSPTKIVVMGDSAGGNCALSLLQQGLKDHMPMPACAVLVSPWVDLHMTKPSYDAATDSFTKATVFKWRDVYLNGDSTHATVTAASPGLQSLRGLPSLMVTFGKNELMADDLELFVAKAKASHVNVVAYSHPYLFHDFPTLPLGQPSRDGMDAIGRFIISRATTT</sequence>
<feature type="domain" description="Alpha/beta hydrolase fold-3" evidence="2">
    <location>
        <begin position="99"/>
        <end position="306"/>
    </location>
</feature>
<dbReference type="AlphaFoldDB" id="A0A485KV40"/>
<dbReference type="SUPFAM" id="SSF53474">
    <property type="entry name" value="alpha/beta-Hydrolases"/>
    <property type="match status" value="1"/>
</dbReference>
<dbReference type="EMBL" id="CAADRA010005345">
    <property type="protein sequence ID" value="VFT88806.1"/>
    <property type="molecule type" value="Genomic_DNA"/>
</dbReference>
<evidence type="ECO:0000313" key="4">
    <source>
        <dbReference type="EMBL" id="VFT88806.1"/>
    </source>
</evidence>
<dbReference type="PANTHER" id="PTHR48081:SF8">
    <property type="entry name" value="ALPHA_BETA HYDROLASE FOLD-3 DOMAIN-CONTAINING PROTEIN-RELATED"/>
    <property type="match status" value="1"/>
</dbReference>
<evidence type="ECO:0000313" key="5">
    <source>
        <dbReference type="Proteomes" id="UP000332933"/>
    </source>
</evidence>
<proteinExistence type="predicted"/>
<evidence type="ECO:0000259" key="2">
    <source>
        <dbReference type="Pfam" id="PF07859"/>
    </source>
</evidence>
<evidence type="ECO:0000313" key="3">
    <source>
        <dbReference type="EMBL" id="KAF0697350.1"/>
    </source>
</evidence>
<dbReference type="InterPro" id="IPR029058">
    <property type="entry name" value="AB_hydrolase_fold"/>
</dbReference>
<organism evidence="4 5">
    <name type="scientific">Aphanomyces stellatus</name>
    <dbReference type="NCBI Taxonomy" id="120398"/>
    <lineage>
        <taxon>Eukaryota</taxon>
        <taxon>Sar</taxon>
        <taxon>Stramenopiles</taxon>
        <taxon>Oomycota</taxon>
        <taxon>Saprolegniomycetes</taxon>
        <taxon>Saprolegniales</taxon>
        <taxon>Verrucalvaceae</taxon>
        <taxon>Aphanomyces</taxon>
    </lineage>
</organism>
<dbReference type="Pfam" id="PF07859">
    <property type="entry name" value="Abhydrolase_3"/>
    <property type="match status" value="1"/>
</dbReference>
<dbReference type="InterPro" id="IPR050300">
    <property type="entry name" value="GDXG_lipolytic_enzyme"/>
</dbReference>
<dbReference type="PANTHER" id="PTHR48081">
    <property type="entry name" value="AB HYDROLASE SUPERFAMILY PROTEIN C4A8.06C"/>
    <property type="match status" value="1"/>
</dbReference>
<gene>
    <name evidence="4" type="primary">Aste57867_11951</name>
    <name evidence="3" type="ORF">As57867_011906</name>
    <name evidence="4" type="ORF">ASTE57867_11951</name>
</gene>
<keyword evidence="5" id="KW-1185">Reference proteome</keyword>
<keyword evidence="1" id="KW-0378">Hydrolase</keyword>
<reference evidence="3" key="2">
    <citation type="submission" date="2019-06" db="EMBL/GenBank/DDBJ databases">
        <title>Genomics analysis of Aphanomyces spp. identifies a new class of oomycete effector associated with host adaptation.</title>
        <authorList>
            <person name="Gaulin E."/>
        </authorList>
    </citation>
    <scope>NUCLEOTIDE SEQUENCE</scope>
    <source>
        <strain evidence="3">CBS 578.67</strain>
    </source>
</reference>
<dbReference type="GO" id="GO:0016787">
    <property type="term" value="F:hydrolase activity"/>
    <property type="evidence" value="ECO:0007669"/>
    <property type="project" value="UniProtKB-KW"/>
</dbReference>
<dbReference type="InterPro" id="IPR013094">
    <property type="entry name" value="AB_hydrolase_3"/>
</dbReference>